<evidence type="ECO:0000313" key="5">
    <source>
        <dbReference type="Proteomes" id="UP001189429"/>
    </source>
</evidence>
<gene>
    <name evidence="4" type="ORF">PCOR1329_LOCUS84583</name>
</gene>
<feature type="transmembrane region" description="Helical" evidence="2">
    <location>
        <begin position="519"/>
        <end position="544"/>
    </location>
</feature>
<dbReference type="Pfam" id="PF13410">
    <property type="entry name" value="GST_C_2"/>
    <property type="match status" value="1"/>
</dbReference>
<keyword evidence="2" id="KW-1133">Transmembrane helix</keyword>
<feature type="domain" description="GST C-terminal" evidence="3">
    <location>
        <begin position="1920"/>
        <end position="2055"/>
    </location>
</feature>
<dbReference type="InterPro" id="IPR016639">
    <property type="entry name" value="GST_Omega/GSH"/>
</dbReference>
<dbReference type="InterPro" id="IPR010987">
    <property type="entry name" value="Glutathione-S-Trfase_C-like"/>
</dbReference>
<evidence type="ECO:0000256" key="1">
    <source>
        <dbReference type="SAM" id="MobiDB-lite"/>
    </source>
</evidence>
<comment type="caution">
    <text evidence="4">The sequence shown here is derived from an EMBL/GenBank/DDBJ whole genome shotgun (WGS) entry which is preliminary data.</text>
</comment>
<feature type="compositionally biased region" description="Basic and acidic residues" evidence="1">
    <location>
        <begin position="155"/>
        <end position="168"/>
    </location>
</feature>
<feature type="transmembrane region" description="Helical" evidence="2">
    <location>
        <begin position="466"/>
        <end position="484"/>
    </location>
</feature>
<dbReference type="Gene3D" id="3.40.30.10">
    <property type="entry name" value="Glutaredoxin"/>
    <property type="match status" value="1"/>
</dbReference>
<feature type="transmembrane region" description="Helical" evidence="2">
    <location>
        <begin position="1096"/>
        <end position="1117"/>
    </location>
</feature>
<dbReference type="Proteomes" id="UP001189429">
    <property type="component" value="Unassembled WGS sequence"/>
</dbReference>
<dbReference type="Gene3D" id="1.20.1050.10">
    <property type="match status" value="1"/>
</dbReference>
<feature type="transmembrane region" description="Helical" evidence="2">
    <location>
        <begin position="629"/>
        <end position="652"/>
    </location>
</feature>
<dbReference type="SUPFAM" id="SSF47616">
    <property type="entry name" value="GST C-terminal domain-like"/>
    <property type="match status" value="1"/>
</dbReference>
<dbReference type="Pfam" id="PF22053">
    <property type="entry name" value="DUF6938"/>
    <property type="match status" value="1"/>
</dbReference>
<reference evidence="4" key="1">
    <citation type="submission" date="2023-10" db="EMBL/GenBank/DDBJ databases">
        <authorList>
            <person name="Chen Y."/>
            <person name="Shah S."/>
            <person name="Dougan E. K."/>
            <person name="Thang M."/>
            <person name="Chan C."/>
        </authorList>
    </citation>
    <scope>NUCLEOTIDE SEQUENCE [LARGE SCALE GENOMIC DNA]</scope>
</reference>
<protein>
    <recommendedName>
        <fullName evidence="3">GST C-terminal domain-containing protein</fullName>
    </recommendedName>
</protein>
<feature type="region of interest" description="Disordered" evidence="1">
    <location>
        <begin position="354"/>
        <end position="373"/>
    </location>
</feature>
<dbReference type="PROSITE" id="PS50405">
    <property type="entry name" value="GST_CTER"/>
    <property type="match status" value="1"/>
</dbReference>
<feature type="region of interest" description="Disordered" evidence="1">
    <location>
        <begin position="294"/>
        <end position="313"/>
    </location>
</feature>
<organism evidence="4 5">
    <name type="scientific">Prorocentrum cordatum</name>
    <dbReference type="NCBI Taxonomy" id="2364126"/>
    <lineage>
        <taxon>Eukaryota</taxon>
        <taxon>Sar</taxon>
        <taxon>Alveolata</taxon>
        <taxon>Dinophyceae</taxon>
        <taxon>Prorocentrales</taxon>
        <taxon>Prorocentraceae</taxon>
        <taxon>Prorocentrum</taxon>
    </lineage>
</organism>
<evidence type="ECO:0000259" key="3">
    <source>
        <dbReference type="PROSITE" id="PS50405"/>
    </source>
</evidence>
<dbReference type="InterPro" id="IPR054217">
    <property type="entry name" value="DUF6937"/>
</dbReference>
<dbReference type="EMBL" id="CAUYUJ010022392">
    <property type="protein sequence ID" value="CAK0910388.1"/>
    <property type="molecule type" value="Genomic_DNA"/>
</dbReference>
<evidence type="ECO:0000313" key="4">
    <source>
        <dbReference type="EMBL" id="CAK0910388.1"/>
    </source>
</evidence>
<evidence type="ECO:0000256" key="2">
    <source>
        <dbReference type="SAM" id="Phobius"/>
    </source>
</evidence>
<keyword evidence="2" id="KW-0812">Transmembrane</keyword>
<dbReference type="Pfam" id="PF22052">
    <property type="entry name" value="DUF6937"/>
    <property type="match status" value="1"/>
</dbReference>
<dbReference type="InterPro" id="IPR054218">
    <property type="entry name" value="DUF6938"/>
</dbReference>
<accession>A0ABN9YC92</accession>
<keyword evidence="2" id="KW-0472">Membrane</keyword>
<feature type="transmembrane region" description="Helical" evidence="2">
    <location>
        <begin position="491"/>
        <end position="513"/>
    </location>
</feature>
<feature type="compositionally biased region" description="Pro residues" evidence="1">
    <location>
        <begin position="816"/>
        <end position="834"/>
    </location>
</feature>
<keyword evidence="5" id="KW-1185">Reference proteome</keyword>
<feature type="region of interest" description="Disordered" evidence="1">
    <location>
        <begin position="789"/>
        <end position="855"/>
    </location>
</feature>
<sequence>MPADKLVRQIQQHEEAMATKGCNGATPPDAPASTATAVCEAAAAGSVAAAERPPLHAVPAEVCRKAGALEAKFERSEKDLGAANRRIEILEGMLALKRKENADDKEAAHPDGCHYGHQNAAQHTGRFNEGTRRSFRILKGFAKDEAAALARLRKETPREHKPTADWHRRPAQHKAGCQTDLQVDGAMLRSALDASRARKRANFRRRVGAPPASRAEAQLRNWRRVGSRSPGEVLDALAAEIVGAVPGDEERDRRVTPGEVLDALAAEFPAAVADEAQPRDVVCGEPTALVAQRDAMGGGRGASAPGSDGTRAQMSSLAPRFSLADVRDRDRHVTPDEILDALAAEFSAQVADGAGPRDVARGGPDARVTQRDAMGGGCGAPALGHSTRSHARGPAPFIGIADARALPAIPTTTPFAAPLPSEAAQAAPAPKADLRAEVTADSSPNLAAGPQLAPGQVPVVVKAQEAIGIAFLVLSGVLTIGTGLTLGVVPAVALTIVPTTAALSMAIVAFSFMRILGRWMGLVCIAAMGVATALGSALGIYSAARPLDFPTRAAIAELAAATTQEYALAHAQGVVRTSGASASACRWISHLTRNHAAPARICTIQDSAAHSHGWLQVLRSREPAASGPATAAVVAIALGVAFVIVCVVTRGFSAGSHALAVAASQHQSVFTMVGGVHQDPRPMLADAPGPEPDWQTATGAWRDNVQCAVGMSSPWEAFSSCADGTPEKDVLGAPEVWEADKSSGSIRVPTQQAMAFYLSAVAGTTSSPPASVMSRASTMVSVAAAKFQEQHAAPTAPSIPAHKPNPPAPQAQTAPAAPPPKAAPARSPTPPAQPTPSAAGVPEAKPAGAEPAMTPVPLDGYAPPCEGLGMNGQWIWGPFSIAQSGPTSRLPKNSPVHLAISRASLPLSQSSTLSVLCADGKWRTVIRWRSVEQKRQWQKYGRRSRRWWKWKLRKYSVVDWMKANVRIGRQYETHRADHGHAVRVPNNELIEIKGKVIHDSHSIAVAHGQFWCWNCAAVASHNDYGHGRVNLLATECRNKITQSGPHDAPPEPFRLKHGLCRPRSVLVGVGWRPHSAPRQPSGHRAFAVSEELAKTAVISLLGAAAGVTLLVCLLDVLARRLYASMKRDNRFQLDEWLQDTAPSGKVCAKAVIMNRWFVGGHVPSSVPLPLAQKESPFVRGLRVTSRLAQAAADADAAAPQALTAWPANSVVVGTIRMGFGHHRIAYAATSWGLKKGAPTYFHDFLAIDSPEATLIRDQDKMYSRASRIASEWGGCAERIWGSFTKSQGDATLLRVSYQMAEHLKPLLLGIPKDTPIIASHSFVGLAAVACGFKKVINLVIDNHPQWFCVVPGALNLVQGPSNYHNFLRMGVPPSEIRLAGHWIPQSLVDNIPADCEARKQRARQMAPLRLVIPVGGAGAQRKFVTSFVCALGDRVKARAVNLLLNAGDHPHMKTAFEEALRKSGLDYHLVDSNDGVDRFVDSLLKGGQPPKAVTLFAFGDYFPAVATTDKLCRVADVLCCKPSELAFYPVPKLMIRRVGDHEAYSALRASELGDGTLEARELEDAMAYVKVYEQPGRPLLVQQNDSIVKNHSIGLYDGCKNAVEGAVVASGYSIALDVEFFRQLPLQPVGVRVHGGYHRKASGEAVELLGGVSAMEAPRWAAAPPAAVRQRPLAAAAAAAPPALGARGRPAGEGSAAGAAAAAVALAAGGRARGAATRAAAAAGGSEQADRGFRILEWASSAFGGQKGLVRTARWGSLQAWRTMVRELAPQSPRGDFVRAPSTLVAPEGQQLSLAEAGHAVYVGNTCPWCHRVQLALTLARVPQDLVASVSLLDDPERASRGGWAFDPEKGVSDPVFAAADLREVYDRATGGGYVGRCTAPLLVDRGSGGAVSNDNVQIVRMLTGAARPAPGAARVQLVPPELQQEVEATNEWTYRLLSNGVYRAGFCTTQEAFERAVRDVRAGLERAEALLGERRFLCGDRVTEADAMLLPCAVRFDAVYAFLFLRGSCGLWRERPALRRWLADCWALPGVRDTVDVRACQESYYRTLFPLNPSQILPVPPAGDLAALGPERELQQSEADELFHWL</sequence>
<dbReference type="PANTHER" id="PTHR32419:SF6">
    <property type="entry name" value="GLUTATHIONE S-TRANSFERASE OMEGA-LIKE 1-RELATED"/>
    <property type="match status" value="1"/>
</dbReference>
<dbReference type="InterPro" id="IPR036282">
    <property type="entry name" value="Glutathione-S-Trfase_C_sf"/>
</dbReference>
<feature type="region of interest" description="Disordered" evidence="1">
    <location>
        <begin position="155"/>
        <end position="175"/>
    </location>
</feature>
<name>A0ABN9YC92_9DINO</name>
<dbReference type="PANTHER" id="PTHR32419">
    <property type="entry name" value="GLUTATHIONYL-HYDROQUINONE REDUCTASE"/>
    <property type="match status" value="1"/>
</dbReference>
<proteinExistence type="predicted"/>